<evidence type="ECO:0000259" key="4">
    <source>
        <dbReference type="Pfam" id="PF14252"/>
    </source>
</evidence>
<comment type="caution">
    <text evidence="5">The sequence shown here is derived from an EMBL/GenBank/DDBJ whole genome shotgun (WGS) entry which is preliminary data.</text>
</comment>
<dbReference type="PANTHER" id="PTHR45739:SF1">
    <property type="entry name" value="EXTRACELLULAR MATRIX ORGANIZING PROTEIN FRAS1"/>
    <property type="match status" value="1"/>
</dbReference>
<proteinExistence type="predicted"/>
<dbReference type="InterPro" id="IPR051561">
    <property type="entry name" value="FRAS1_ECM"/>
</dbReference>
<name>A0A9D7FA64_9RHOO</name>
<evidence type="ECO:0000313" key="6">
    <source>
        <dbReference type="Proteomes" id="UP000886602"/>
    </source>
</evidence>
<dbReference type="InterPro" id="IPR039005">
    <property type="entry name" value="CSPG_rpt"/>
</dbReference>
<reference evidence="5" key="1">
    <citation type="submission" date="2020-10" db="EMBL/GenBank/DDBJ databases">
        <title>Connecting structure to function with the recovery of over 1000 high-quality activated sludge metagenome-assembled genomes encoding full-length rRNA genes using long-read sequencing.</title>
        <authorList>
            <person name="Singleton C.M."/>
            <person name="Petriglieri F."/>
            <person name="Kristensen J.M."/>
            <person name="Kirkegaard R.H."/>
            <person name="Michaelsen T.Y."/>
            <person name="Andersen M.H."/>
            <person name="Karst S.M."/>
            <person name="Dueholm M.S."/>
            <person name="Nielsen P.H."/>
            <person name="Albertsen M."/>
        </authorList>
    </citation>
    <scope>NUCLEOTIDE SEQUENCE</scope>
    <source>
        <strain evidence="5">EsbW_18-Q3-R4-48_MAXAC.044</strain>
    </source>
</reference>
<feature type="domain" description="DUF4347" evidence="4">
    <location>
        <begin position="2"/>
        <end position="145"/>
    </location>
</feature>
<dbReference type="Proteomes" id="UP000886602">
    <property type="component" value="Unassembled WGS sequence"/>
</dbReference>
<accession>A0A9D7FA64</accession>
<dbReference type="GO" id="GO:0009653">
    <property type="term" value="P:anatomical structure morphogenesis"/>
    <property type="evidence" value="ECO:0007669"/>
    <property type="project" value="TreeGrafter"/>
</dbReference>
<keyword evidence="3" id="KW-0325">Glycoprotein</keyword>
<sequence>MVRVINVGESGLDAITQAIDGASGSKAIESIQIVSHGSSGSLSLGCDTLDSATLGSHSIQLQRWAPHLSANADILLYGCDIAAGSGGSALLTQLAALTGADIAASTDATGSAAKGGNWVLEQQTGQIDSRLVLSAATLARYDSLLAAPVNTVPGAQTVAEDNTIIFSAGKIISVADADGSVQSVSLSVAHGTLTLASTAGLTLSGNGSASISITAGSIASINTALNGLVYRPAANYAGADSLTIVTNDGSSTDTDNVAITVTPNATAPVLTLPTKSQTVVEDTPSALDFTGTNAIILTDADVNDLQTLTLSVTHGTLNISVTGGAGILGGNGTGSVILSGTAAQLSATLASASGVQYSPDLNYNSTAGPEALSFNLNDGQHTQTGSVALNVTPVNDAPTIAGGSPLSVAEGGTTAFSAAVTVGSGFTQSQLSLVDVDTSAVQATIKIAGLPAHGTLKLNGNPVAVGSTLSVADIDKLSYTHDGSQVIGATSDTFLLTVDDGAGGLLTNQTVTVNLTPVNQPPSVSGTITVIEGETGVRLDLNGALPTLGTARGAISVSDPEGAAITTYNITSLPTHGTLFYNGVAISSASVGTPFIVLDKTLLTYSHDGSETSADSFNMSVTDNGGGTGIPATASGTINLDIYPNDDDPLLATNVTQTLGASLLTITPTMLRVTDVDTPNQAALTYTLNSVPALALGYFTLNGKTLVAGTTFSQADIAAGLLVYVSRSNTPRTDSISFTVKDSNQRIYPTLRDGGIYNTGTDTLTVNTFNIIVPAIAPTDGNSPPPFALVNAAPVTGGSNSATLLESATETLTAAMLGATDVDNTAVELVYRLHSLPTSGSVRLNGVALVVNQAFTQDDVNNGRVSFAHAGGEDFIDAFTYTVSDGKSESALQTFNIATTPQNDTPSVTTAGQLVAEGGSFAVTATNIVLADPDNSASDNETGYAVNNLLSFLITGSVTNGTLKLNGVDVIANTTFVTSAQLAAGNLVYTHNGSETFTDSFKLVPVDDKGITAGTATATNQISTGAEVTVPITIYPLNDAPSYFSKLDLTGVRAIQEGSTVTIGGASSYAIINGVTGSGVPTPVAGAHLVFGDNDNSSVQRQYRVTAATINGQLMLNGATLGIGSVFTQADLDNNRITYKHNGSETSSDAFSYVVSDGDWTVNDNQVFSQGTAPVASSFLIQITPRNDVPTLAAPASLDAFAAGAGTTAIPGVTLADLDLADGVTAGETDFARVEVQVLDNANALVGTALLSYAAADPIGGSAFLFGKNTNSLIVQGSKAQVDAVLASLTIAFSADADASDYKIRITADDRLYSNAGVLTGGANGGPDPNNADGSAIDASNNRVTRDIVLRASNFNDVPTINNASAYIVNEDAQLTLGGFAVSDADSFGEDVTVTVRLYSDALRTTLANAGTQGALILGATTGLTFFSGNNSNTITLTGSLSEVQAALNDLKFGGAANYNGTGVGNSNLYLRTTIADFNHADGQKTATVDNTITIVPVNDQPTLSVPGNQTLSNGTSITIAGFVVGDALDIGQGATDYVEVTVAATLLGVPHGTIDLTAAGSATLTGDLTSSVVIKGSTADVQATLNSMIYTPVDANANNTIVITTTVDDRIGSVPGTGNGAEGSGVDGNNTNVKTFNINISNSNEAPVVTAPATLTVNEDSTANAVAGISIADSDDFGAAEKVTLDLGASPKGTITLSTLTGLTFTTGDGTADTKMVFTGTKADINAALATLKFTPTGNINTVGGGNEQSLSISVDDQGNTGVNGALTDSKTVLITITPVNDAPTRTAASTALADVPEDSAAPTGNTVSSLFTGVFSDLTDTQTGGSIANPLAGVAIVGNAATAAQGKWQYDSGSGWTDLPTAPSLAIPFLLKTTDQVRFLPTGNWNGTPGQLTVRLIDASSGAVTSGAGPNLSGAATGGTTAYSDAANAVTLSTVVTAVNDAPLASGTATLTAINEDRANPPGALVSALITGANYSDATDTVAGGSSATALGGIAIVGNTANAATQGTWQYSTNGGTSWTAVPTGGLGDSSALVLPTAAMLRFVPVANFNGTPGGLSVRLADSVQVFSASADISPAIGSTGTWSAASIPVATTVNPINDAPTITALAGTPGLTEQQAAPVRLDADGSVSVFDQELNVSGNNWNLATLTVRRSGTAAASDVFSFVDDSPTVGVGVETAGANLVVDGITIGTFTNVGGSLVVTFNSSATAAQVGKAMGAVAYRNTSDTPPASVQINFILNDANSNVTGGGTAGGGQNQGGGGQLSAQSSVTVAITPVNDTPSIAGLDATRPGNYVENGTAIQIDSNALLADPELDATNWNKATLSVARNGGANAEDVFAATGTLSLTGTGSGNVLVSGVTVGTYTQTAGTIIITFNTNATAARADSVMRGLTYRNTSDDPPASVTLTYTVNDQNPNITGGGTAGTGVNQGNGGQLIASSNIIINITRVNDAPVLSVAPRRPVIPSRQRRWLSTPPLTSPMSMTRTWLRPA</sequence>
<evidence type="ECO:0000256" key="2">
    <source>
        <dbReference type="ARBA" id="ARBA00022737"/>
    </source>
</evidence>
<keyword evidence="1" id="KW-0732">Signal</keyword>
<evidence type="ECO:0000256" key="3">
    <source>
        <dbReference type="ARBA" id="ARBA00023180"/>
    </source>
</evidence>
<dbReference type="Pfam" id="PF16184">
    <property type="entry name" value="Cadherin_3"/>
    <property type="match status" value="4"/>
</dbReference>
<dbReference type="PROSITE" id="PS51854">
    <property type="entry name" value="CSPG"/>
    <property type="match status" value="3"/>
</dbReference>
<evidence type="ECO:0000256" key="1">
    <source>
        <dbReference type="ARBA" id="ARBA00022729"/>
    </source>
</evidence>
<dbReference type="PANTHER" id="PTHR45739">
    <property type="entry name" value="MATRIX PROTEIN, PUTATIVE-RELATED"/>
    <property type="match status" value="1"/>
</dbReference>
<organism evidence="5 6">
    <name type="scientific">Candidatus Propionivibrio dominans</name>
    <dbReference type="NCBI Taxonomy" id="2954373"/>
    <lineage>
        <taxon>Bacteria</taxon>
        <taxon>Pseudomonadati</taxon>
        <taxon>Pseudomonadota</taxon>
        <taxon>Betaproteobacteria</taxon>
        <taxon>Rhodocyclales</taxon>
        <taxon>Rhodocyclaceae</taxon>
        <taxon>Propionivibrio</taxon>
    </lineage>
</organism>
<protein>
    <submittedName>
        <fullName evidence="5">DUF4347 domain-containing protein</fullName>
    </submittedName>
</protein>
<keyword evidence="2" id="KW-0677">Repeat</keyword>
<dbReference type="InterPro" id="IPR025592">
    <property type="entry name" value="DUF4347"/>
</dbReference>
<gene>
    <name evidence="5" type="ORF">IPJ48_01885</name>
</gene>
<dbReference type="Pfam" id="PF14252">
    <property type="entry name" value="DUF4347"/>
    <property type="match status" value="1"/>
</dbReference>
<evidence type="ECO:0000313" key="5">
    <source>
        <dbReference type="EMBL" id="MBK7421932.1"/>
    </source>
</evidence>
<dbReference type="EMBL" id="JADJNC010000003">
    <property type="protein sequence ID" value="MBK7421932.1"/>
    <property type="molecule type" value="Genomic_DNA"/>
</dbReference>